<dbReference type="CDD" id="cd11054">
    <property type="entry name" value="CYP24A1-like"/>
    <property type="match status" value="1"/>
</dbReference>
<dbReference type="PANTHER" id="PTHR24279">
    <property type="entry name" value="CYTOCHROME P450"/>
    <property type="match status" value="1"/>
</dbReference>
<gene>
    <name evidence="10" type="ORF">JTE90_016905</name>
</gene>
<evidence type="ECO:0000256" key="9">
    <source>
        <dbReference type="RuleBase" id="RU000461"/>
    </source>
</evidence>
<comment type="caution">
    <text evidence="10">The sequence shown here is derived from an EMBL/GenBank/DDBJ whole genome shotgun (WGS) entry which is preliminary data.</text>
</comment>
<accession>A0AAV6UV30</accession>
<evidence type="ECO:0000256" key="3">
    <source>
        <dbReference type="ARBA" id="ARBA00022617"/>
    </source>
</evidence>
<dbReference type="Pfam" id="PF00067">
    <property type="entry name" value="p450"/>
    <property type="match status" value="1"/>
</dbReference>
<comment type="similarity">
    <text evidence="2 9">Belongs to the cytochrome P450 family.</text>
</comment>
<dbReference type="PROSITE" id="PS00086">
    <property type="entry name" value="CYTOCHROME_P450"/>
    <property type="match status" value="1"/>
</dbReference>
<dbReference type="InterPro" id="IPR001128">
    <property type="entry name" value="Cyt_P450"/>
</dbReference>
<dbReference type="PRINTS" id="PR00463">
    <property type="entry name" value="EP450I"/>
</dbReference>
<keyword evidence="11" id="KW-1185">Reference proteome</keyword>
<protein>
    <recommendedName>
        <fullName evidence="12">Cytochrome P450</fullName>
    </recommendedName>
</protein>
<reference evidence="10 11" key="1">
    <citation type="journal article" date="2022" name="Nat. Ecol. Evol.">
        <title>A masculinizing supergene underlies an exaggerated male reproductive morph in a spider.</title>
        <authorList>
            <person name="Hendrickx F."/>
            <person name="De Corte Z."/>
            <person name="Sonet G."/>
            <person name="Van Belleghem S.M."/>
            <person name="Kostlbacher S."/>
            <person name="Vangestel C."/>
        </authorList>
    </citation>
    <scope>NUCLEOTIDE SEQUENCE [LARGE SCALE GENOMIC DNA]</scope>
    <source>
        <strain evidence="10">W744_W776</strain>
    </source>
</reference>
<dbReference type="InterPro" id="IPR002401">
    <property type="entry name" value="Cyt_P450_E_grp-I"/>
</dbReference>
<sequence>MVRYRSSTVTVANEESTAKAFASIPGPTRLPVIGNLHLFSRFGPYSFDKLYDAYADLHKQYGPVVRLDLGIKMLLLFSPEDIKKLFYLGERYPNRPMFEALRHYRLKRSDAYSCGGLVSENGEQWGRLRKAVNFIMVPQFSQSYFTAQAGVAEDFVSRIHKIADSGREVKDFIEELYRYTEEAIGLICFGKRLGLMSTSGPQQEFSGQLSRAADDTMQALADSLLSFPWWKIFPTPTYKRLVRSQEFFRRFAEKCVQEAENKLQEPGQDSGNELKFLQRLFEDKMLKRSDIILLMTEIFSSGIDATGNAIGFTLYNLSKKPEVQEKLYQDIQKHSMSGLSTDSISKMIYLKACIQESHRLTPASGGIARILQSTAVLSGFQVPENVLCIGLQPIISLQEQHFSDPLDFKPERWLNANQTQYTINSHPYCVLPFSHGIRRCVGQRFAEQEIRLCLIKIIQNFRVEYEGPDIGSRMRLSLVPDKPLNLKFIKR</sequence>
<evidence type="ECO:0000256" key="8">
    <source>
        <dbReference type="PIRSR" id="PIRSR602401-1"/>
    </source>
</evidence>
<evidence type="ECO:0000256" key="7">
    <source>
        <dbReference type="ARBA" id="ARBA00023033"/>
    </source>
</evidence>
<evidence type="ECO:0000313" key="10">
    <source>
        <dbReference type="EMBL" id="KAG8187355.1"/>
    </source>
</evidence>
<comment type="cofactor">
    <cofactor evidence="1 8">
        <name>heme</name>
        <dbReference type="ChEBI" id="CHEBI:30413"/>
    </cofactor>
</comment>
<dbReference type="PANTHER" id="PTHR24279:SF120">
    <property type="entry name" value="CYTOCHROME P450"/>
    <property type="match status" value="1"/>
</dbReference>
<dbReference type="InterPro" id="IPR036396">
    <property type="entry name" value="Cyt_P450_sf"/>
</dbReference>
<evidence type="ECO:0008006" key="12">
    <source>
        <dbReference type="Google" id="ProtNLM"/>
    </source>
</evidence>
<dbReference type="InterPro" id="IPR050479">
    <property type="entry name" value="CYP11_CYP27_families"/>
</dbReference>
<evidence type="ECO:0000256" key="5">
    <source>
        <dbReference type="ARBA" id="ARBA00023002"/>
    </source>
</evidence>
<keyword evidence="3 8" id="KW-0349">Heme</keyword>
<dbReference type="GO" id="GO:0005506">
    <property type="term" value="F:iron ion binding"/>
    <property type="evidence" value="ECO:0007669"/>
    <property type="project" value="InterPro"/>
</dbReference>
<evidence type="ECO:0000313" key="11">
    <source>
        <dbReference type="Proteomes" id="UP000827092"/>
    </source>
</evidence>
<proteinExistence type="inferred from homology"/>
<dbReference type="GO" id="GO:0016705">
    <property type="term" value="F:oxidoreductase activity, acting on paired donors, with incorporation or reduction of molecular oxygen"/>
    <property type="evidence" value="ECO:0007669"/>
    <property type="project" value="InterPro"/>
</dbReference>
<dbReference type="Gene3D" id="1.10.630.10">
    <property type="entry name" value="Cytochrome P450"/>
    <property type="match status" value="1"/>
</dbReference>
<keyword evidence="7 9" id="KW-0503">Monooxygenase</keyword>
<evidence type="ECO:0000256" key="6">
    <source>
        <dbReference type="ARBA" id="ARBA00023004"/>
    </source>
</evidence>
<dbReference type="GO" id="GO:0020037">
    <property type="term" value="F:heme binding"/>
    <property type="evidence" value="ECO:0007669"/>
    <property type="project" value="InterPro"/>
</dbReference>
<dbReference type="EMBL" id="JAFNEN010000273">
    <property type="protein sequence ID" value="KAG8187355.1"/>
    <property type="molecule type" value="Genomic_DNA"/>
</dbReference>
<dbReference type="PRINTS" id="PR00385">
    <property type="entry name" value="P450"/>
</dbReference>
<dbReference type="GO" id="GO:0004497">
    <property type="term" value="F:monooxygenase activity"/>
    <property type="evidence" value="ECO:0007669"/>
    <property type="project" value="UniProtKB-KW"/>
</dbReference>
<evidence type="ECO:0000256" key="1">
    <source>
        <dbReference type="ARBA" id="ARBA00001971"/>
    </source>
</evidence>
<dbReference type="InterPro" id="IPR017972">
    <property type="entry name" value="Cyt_P450_CS"/>
</dbReference>
<keyword evidence="5 9" id="KW-0560">Oxidoreductase</keyword>
<evidence type="ECO:0000256" key="4">
    <source>
        <dbReference type="ARBA" id="ARBA00022723"/>
    </source>
</evidence>
<dbReference type="AlphaFoldDB" id="A0AAV6UV30"/>
<organism evidence="10 11">
    <name type="scientific">Oedothorax gibbosus</name>
    <dbReference type="NCBI Taxonomy" id="931172"/>
    <lineage>
        <taxon>Eukaryota</taxon>
        <taxon>Metazoa</taxon>
        <taxon>Ecdysozoa</taxon>
        <taxon>Arthropoda</taxon>
        <taxon>Chelicerata</taxon>
        <taxon>Arachnida</taxon>
        <taxon>Araneae</taxon>
        <taxon>Araneomorphae</taxon>
        <taxon>Entelegynae</taxon>
        <taxon>Araneoidea</taxon>
        <taxon>Linyphiidae</taxon>
        <taxon>Erigoninae</taxon>
        <taxon>Oedothorax</taxon>
    </lineage>
</organism>
<evidence type="ECO:0000256" key="2">
    <source>
        <dbReference type="ARBA" id="ARBA00010617"/>
    </source>
</evidence>
<keyword evidence="6 8" id="KW-0408">Iron</keyword>
<feature type="binding site" description="axial binding residue" evidence="8">
    <location>
        <position position="440"/>
    </location>
    <ligand>
        <name>heme</name>
        <dbReference type="ChEBI" id="CHEBI:30413"/>
    </ligand>
    <ligandPart>
        <name>Fe</name>
        <dbReference type="ChEBI" id="CHEBI:18248"/>
    </ligandPart>
</feature>
<dbReference type="Proteomes" id="UP000827092">
    <property type="component" value="Unassembled WGS sequence"/>
</dbReference>
<name>A0AAV6UV30_9ARAC</name>
<keyword evidence="4 8" id="KW-0479">Metal-binding</keyword>
<dbReference type="FunFam" id="1.10.630.10:FF:000006">
    <property type="entry name" value="Cytochrome P450 302a1, mitochondrial"/>
    <property type="match status" value="1"/>
</dbReference>
<dbReference type="SUPFAM" id="SSF48264">
    <property type="entry name" value="Cytochrome P450"/>
    <property type="match status" value="1"/>
</dbReference>